<sequence length="1115" mass="122845">MATSEQPVGPSLDPADHLERIYAGVLGKLIGVYLGRPFEGWSHRHILNQLGPIHYYVHDRLGQPLVVTDDDIAGPFTFIRAIEEHPGGPDGDGPSSEQIGTTWLNNVVEEQSVFWWGGKGISTEHTAYLSLKSGIAAPLSGAIGTNGKTVAEQVGGQIFIDGWAMLSPGNPSQAARLAENAARVSHDGEAVHAAKLWAAMEAEAFVSDDVDHLLDTGLTFIPSDCLIVRLVGDVRQWVEENGDWHKTRQRIDNAYGYHKFEGECHVIPNHGIMIMAVLYARGNFHQAMHIIATSGWDTDSNGGNVGCLVAIMSGLKGFRGGPDWRGPVSDRAFISTADGGYAINNASRLALDTANLGRQLRGQKPLQPPKNGAQFHFTFPGSVQGFRCHPNITTRVEQTMDPWGFPVLAIQLFQHGPRSGPVKVLTDTHHPADLPTTGQIYPLAASPLVYPGQVVRARVRVEHTTLLGVRCQLIVQTYDGNGQISNIRGPFVELRPTIQHDLEWTVPDTESYQPIHAIGVEVSCTKRTVNVTVGLDYLRWEGIPKFTLGLPNGNSAKSLEYWKRAWVGNADLLPTWNPPSFNIVNNSGEGLLAIGTREWTDYTVTISNLKVKIGGPAGVIFRTRGLNRWYGLLLTNSGTRVSIVKARDDQRTSNPNLIPIMPFSFLPQEIFDGILVAVVHALGSSKAALRLRKVSRAWAAAMVGAIYASRIIDHEDTLYLWPQYIAYKASGPDPPEGWLRPLLMLRQAGERVVAYRQDKDDDALRRCISEVCAVARISTPFYPCSIRDRFGQPIESDDKQLLQTLLAIAAYTNDVGLAQHLLSDIPGPLSLISRGATEHPRALFDEPLVAAAYTGHDEVLRLFLDHKLRDPDRWNVWLAKNMVLKGAVEGNHASTVKLALELDPGVHDPYGEKLTAVFYGCLEYAADVDIFDLLYDRARHFLHRGLVPYYDDNPRFWSDNCLPGLLCKAAERGNVPLLRRLMELGAAPESGTSPTDSSSSSLKRLEGAVWCAARHGRAEAVTYLLDTGFPAGEAWKAAVKYGNPQTFELLFGLVDKDRSPHLGQDVMQYLDVAKHRGHDAIVRKLLRSGWYVPSEVDLWCYKEQAESLGLQPIPD</sequence>
<dbReference type="Gene3D" id="1.25.40.20">
    <property type="entry name" value="Ankyrin repeat-containing domain"/>
    <property type="match status" value="2"/>
</dbReference>
<dbReference type="EMBL" id="JAQQWI010000011">
    <property type="protein sequence ID" value="KAK8017136.1"/>
    <property type="molecule type" value="Genomic_DNA"/>
</dbReference>
<dbReference type="InterPro" id="IPR036770">
    <property type="entry name" value="Ankyrin_rpt-contain_sf"/>
</dbReference>
<organism evidence="1 2">
    <name type="scientific">Apiospora marii</name>
    <dbReference type="NCBI Taxonomy" id="335849"/>
    <lineage>
        <taxon>Eukaryota</taxon>
        <taxon>Fungi</taxon>
        <taxon>Dikarya</taxon>
        <taxon>Ascomycota</taxon>
        <taxon>Pezizomycotina</taxon>
        <taxon>Sordariomycetes</taxon>
        <taxon>Xylariomycetidae</taxon>
        <taxon>Amphisphaeriales</taxon>
        <taxon>Apiosporaceae</taxon>
        <taxon>Apiospora</taxon>
    </lineage>
</organism>
<dbReference type="Pfam" id="PF03747">
    <property type="entry name" value="ADP_ribosyl_GH"/>
    <property type="match status" value="1"/>
</dbReference>
<reference evidence="1 2" key="1">
    <citation type="submission" date="2023-01" db="EMBL/GenBank/DDBJ databases">
        <title>Analysis of 21 Apiospora genomes using comparative genomics revels a genus with tremendous synthesis potential of carbohydrate active enzymes and secondary metabolites.</title>
        <authorList>
            <person name="Sorensen T."/>
        </authorList>
    </citation>
    <scope>NUCLEOTIDE SEQUENCE [LARGE SCALE GENOMIC DNA]</scope>
    <source>
        <strain evidence="1 2">CBS 20057</strain>
    </source>
</reference>
<keyword evidence="2" id="KW-1185">Reference proteome</keyword>
<dbReference type="InterPro" id="IPR005502">
    <property type="entry name" value="Ribosyl_crysJ1"/>
</dbReference>
<proteinExistence type="predicted"/>
<evidence type="ECO:0000313" key="2">
    <source>
        <dbReference type="Proteomes" id="UP001396898"/>
    </source>
</evidence>
<comment type="caution">
    <text evidence="1">The sequence shown here is derived from an EMBL/GenBank/DDBJ whole genome shotgun (WGS) entry which is preliminary data.</text>
</comment>
<gene>
    <name evidence="1" type="ORF">PG991_008212</name>
</gene>
<dbReference type="SUPFAM" id="SSF101478">
    <property type="entry name" value="ADP-ribosylglycohydrolase"/>
    <property type="match status" value="1"/>
</dbReference>
<name>A0ABR1RRF1_9PEZI</name>
<dbReference type="InterPro" id="IPR002110">
    <property type="entry name" value="Ankyrin_rpt"/>
</dbReference>
<dbReference type="Gene3D" id="1.10.4080.10">
    <property type="entry name" value="ADP-ribosylation/Crystallin J1"/>
    <property type="match status" value="1"/>
</dbReference>
<accession>A0ABR1RRF1</accession>
<dbReference type="InterPro" id="IPR036705">
    <property type="entry name" value="Ribosyl_crysJ1_sf"/>
</dbReference>
<dbReference type="SUPFAM" id="SSF48403">
    <property type="entry name" value="Ankyrin repeat"/>
    <property type="match status" value="1"/>
</dbReference>
<dbReference type="SMART" id="SM00248">
    <property type="entry name" value="ANK"/>
    <property type="match status" value="5"/>
</dbReference>
<evidence type="ECO:0000313" key="1">
    <source>
        <dbReference type="EMBL" id="KAK8017136.1"/>
    </source>
</evidence>
<dbReference type="Proteomes" id="UP001396898">
    <property type="component" value="Unassembled WGS sequence"/>
</dbReference>
<protein>
    <submittedName>
        <fullName evidence="1">ADP-ribosylglycohydrolase</fullName>
    </submittedName>
</protein>